<reference evidence="1 2" key="1">
    <citation type="submission" date="2021-08" db="EMBL/GenBank/DDBJ databases">
        <authorList>
            <person name="Peeters C."/>
        </authorList>
    </citation>
    <scope>NUCLEOTIDE SEQUENCE [LARGE SCALE GENOMIC DNA]</scope>
    <source>
        <strain evidence="1 2">LMG 32289</strain>
    </source>
</reference>
<evidence type="ECO:0008006" key="3">
    <source>
        <dbReference type="Google" id="ProtNLM"/>
    </source>
</evidence>
<dbReference type="Proteomes" id="UP000706525">
    <property type="component" value="Unassembled WGS sequence"/>
</dbReference>
<proteinExistence type="predicted"/>
<keyword evidence="2" id="KW-1185">Reference proteome</keyword>
<evidence type="ECO:0000313" key="1">
    <source>
        <dbReference type="EMBL" id="CAG9183724.1"/>
    </source>
</evidence>
<comment type="caution">
    <text evidence="1">The sequence shown here is derived from an EMBL/GenBank/DDBJ whole genome shotgun (WGS) entry which is preliminary data.</text>
</comment>
<organism evidence="1 2">
    <name type="scientific">Cupriavidus pampae</name>
    <dbReference type="NCBI Taxonomy" id="659251"/>
    <lineage>
        <taxon>Bacteria</taxon>
        <taxon>Pseudomonadati</taxon>
        <taxon>Pseudomonadota</taxon>
        <taxon>Betaproteobacteria</taxon>
        <taxon>Burkholderiales</taxon>
        <taxon>Burkholderiaceae</taxon>
        <taxon>Cupriavidus</taxon>
    </lineage>
</organism>
<dbReference type="EMBL" id="CAJZAG010000012">
    <property type="protein sequence ID" value="CAG9183724.1"/>
    <property type="molecule type" value="Genomic_DNA"/>
</dbReference>
<evidence type="ECO:0000313" key="2">
    <source>
        <dbReference type="Proteomes" id="UP000706525"/>
    </source>
</evidence>
<sequence length="207" mass="23457">MTLPPADTFPALQALRASSLCRCVPPQERPRTPKPGCILCRGTGLRDRDREKVVDHNRDRRIPTPDDFAAFDGQHCRLIFQGLPPDWRCPGCARTTFEILRWTLRFPHRPDAFYGWVGGYHKHHDHSGDHLQFNGPYGRFPATVVCEQCNSADSAAKRKLKLPAWFSFSPAEIRAFVSATPHGKHLIDYVIAQQIYTRLHSTAMSAP</sequence>
<gene>
    <name evidence="1" type="ORF">LMG32289_05402</name>
</gene>
<name>A0ABM8XTR2_9BURK</name>
<protein>
    <recommendedName>
        <fullName evidence="3">HNH endonuclease</fullName>
    </recommendedName>
</protein>
<accession>A0ABM8XTR2</accession>